<evidence type="ECO:0000313" key="5">
    <source>
        <dbReference type="EMBL" id="EMT68950.1"/>
    </source>
</evidence>
<dbReference type="PANTHER" id="PTHR31306:SF3">
    <property type="entry name" value="NUCLEOTIDE-DIPHOSPHO-SUGAR TRANSFERASE DOMAIN-CONTAINING PROTEIN"/>
    <property type="match status" value="1"/>
</dbReference>
<evidence type="ECO:0008006" key="7">
    <source>
        <dbReference type="Google" id="ProtNLM"/>
    </source>
</evidence>
<gene>
    <name evidence="5" type="ORF">FOC4_g10005047</name>
</gene>
<dbReference type="HOGENOM" id="CLU_393809_0_0_1"/>
<dbReference type="GO" id="GO:0006487">
    <property type="term" value="P:protein N-linked glycosylation"/>
    <property type="evidence" value="ECO:0007669"/>
    <property type="project" value="TreeGrafter"/>
</dbReference>
<evidence type="ECO:0000256" key="2">
    <source>
        <dbReference type="ARBA" id="ARBA00022676"/>
    </source>
</evidence>
<dbReference type="EMBL" id="KB726480">
    <property type="protein sequence ID" value="EMT68950.1"/>
    <property type="molecule type" value="Genomic_DNA"/>
</dbReference>
<keyword evidence="2" id="KW-0328">Glycosyltransferase</keyword>
<dbReference type="OrthoDB" id="3763672at2759"/>
<proteinExistence type="inferred from homology"/>
<evidence type="ECO:0000256" key="1">
    <source>
        <dbReference type="ARBA" id="ARBA00005664"/>
    </source>
</evidence>
<evidence type="ECO:0000313" key="6">
    <source>
        <dbReference type="Proteomes" id="UP000016929"/>
    </source>
</evidence>
<keyword evidence="4" id="KW-0812">Transmembrane</keyword>
<name>N1S311_FUSC4</name>
<keyword evidence="3" id="KW-0808">Transferase</keyword>
<dbReference type="Pfam" id="PF05637">
    <property type="entry name" value="Glyco_transf_34"/>
    <property type="match status" value="2"/>
</dbReference>
<dbReference type="InterPro" id="IPR008630">
    <property type="entry name" value="Glyco_trans_34"/>
</dbReference>
<dbReference type="Gene3D" id="3.90.550.10">
    <property type="entry name" value="Spore Coat Polysaccharide Biosynthesis Protein SpsA, Chain A"/>
    <property type="match status" value="2"/>
</dbReference>
<keyword evidence="4" id="KW-1133">Transmembrane helix</keyword>
<dbReference type="Proteomes" id="UP000016929">
    <property type="component" value="Unassembled WGS sequence"/>
</dbReference>
<dbReference type="PANTHER" id="PTHR31306">
    <property type="entry name" value="ALPHA-1,6-MANNOSYLTRANSFERASE MNN11-RELATED"/>
    <property type="match status" value="1"/>
</dbReference>
<dbReference type="GO" id="GO:0016757">
    <property type="term" value="F:glycosyltransferase activity"/>
    <property type="evidence" value="ECO:0007669"/>
    <property type="project" value="UniProtKB-KW"/>
</dbReference>
<evidence type="ECO:0000256" key="3">
    <source>
        <dbReference type="ARBA" id="ARBA00022679"/>
    </source>
</evidence>
<comment type="similarity">
    <text evidence="1">Belongs to the glycosyltransferase 34 family.</text>
</comment>
<keyword evidence="6" id="KW-1185">Reference proteome</keyword>
<dbReference type="InterPro" id="IPR029044">
    <property type="entry name" value="Nucleotide-diphossugar_trans"/>
</dbReference>
<dbReference type="GO" id="GO:0000139">
    <property type="term" value="C:Golgi membrane"/>
    <property type="evidence" value="ECO:0007669"/>
    <property type="project" value="TreeGrafter"/>
</dbReference>
<reference evidence="6" key="2">
    <citation type="journal article" date="2014" name="PLoS ONE">
        <title>Genome and Transcriptome Analysis of the Fungal Pathogen Fusarium oxysporum f. sp. cubense Causing Banana Vascular Wilt Disease.</title>
        <authorList>
            <person name="Guo L."/>
            <person name="Han L."/>
            <person name="Yang L."/>
            <person name="Zeng H."/>
            <person name="Fan D."/>
            <person name="Zhu Y."/>
            <person name="Feng Y."/>
            <person name="Wang G."/>
            <person name="Peng C."/>
            <person name="Jiang X."/>
            <person name="Zhou D."/>
            <person name="Ni P."/>
            <person name="Liang C."/>
            <person name="Liu L."/>
            <person name="Wang J."/>
            <person name="Mao C."/>
            <person name="Fang X."/>
            <person name="Peng M."/>
            <person name="Huang J."/>
        </authorList>
    </citation>
    <scope>NUCLEOTIDE SEQUENCE [LARGE SCALE GENOMIC DNA]</scope>
    <source>
        <strain evidence="6">race 4</strain>
    </source>
</reference>
<reference evidence="6" key="1">
    <citation type="submission" date="2012-09" db="EMBL/GenBank/DDBJ databases">
        <title>Genome sequencing and comparative transcriptomics of race 1 and race 4 of banana pathogen: Fusarium oxysporum f. sp. cubense.</title>
        <authorList>
            <person name="Fang X."/>
            <person name="Huang J."/>
        </authorList>
    </citation>
    <scope>NUCLEOTIDE SEQUENCE [LARGE SCALE GENOMIC DNA]</scope>
    <source>
        <strain evidence="6">race 4</strain>
    </source>
</reference>
<dbReference type="AlphaFoldDB" id="N1S311"/>
<evidence type="ECO:0000256" key="4">
    <source>
        <dbReference type="SAM" id="Phobius"/>
    </source>
</evidence>
<sequence>MKTSNLTHMAKLLLPRASRQKGVLLAMGILVIFGLITHTWGFYFEPPSLLSYRTTRRSNPHQVKLASHTSNLMHDLWKPFLLDINATSFSTDEGYLYEVPKENENWAKPLGKKLLILDVDTRLDKGPGAVMNDSALDYKEMKGRTGGIMNHYLYAMIHGYDYKFVRAPNYPKRHQTWVKVPMIREALKSHDFVVFLDADAEFMYPQVPFEWLMKLWNITDKTLLALANDPDSPRNRDEKGKVMQNTGFMIAQQSNRTQELFDDWEQCPSEKKYKGCQRWANDWAHEQAAFSNYVRYSYNQTQDIGTIPCMDGNGAPYIGDKTCGGVFIRHHWFRKDDPAKDLQRLILEAFGSCHDDGVLQIQPKRAKTSFHLTTRRSNPHQVKLASHTSNLMHDLWKPFLLDINATSFSTDEGYLYEVPKENENWAKPLGKKLLILDVDTRLDKGPGAVMNDSALDYKEMKGRTGGIMNHYLYAMIHGYDYKFVRAPNYPKRHQTWVKVPMIREALKSHDFVVFLDADAEFMYPQVPFEWLMKLWNITDKTLLALANDPDSPRNRDEKGKVMQNTGFMIAQQSNRTQELFDDWEQCPSEKKYKGCQRWANDWAHEQAAFSNYVRYSYNQTQDIGTIPCMDGNGAPYIGDKTCGGVFIRHHWFRKDDPAKDLQRLILEAFVSRLHAGFHNEIRDNFLDASRHTYPLNHLVF</sequence>
<keyword evidence="4" id="KW-0472">Membrane</keyword>
<feature type="transmembrane region" description="Helical" evidence="4">
    <location>
        <begin position="21"/>
        <end position="43"/>
    </location>
</feature>
<protein>
    <recommendedName>
        <fullName evidence="7">Nucleotide-diphospho-sugar transferase domain-containing protein</fullName>
    </recommendedName>
</protein>
<accession>N1S311</accession>
<organism evidence="5 6">
    <name type="scientific">Fusarium oxysporum f. sp. cubense (strain race 4)</name>
    <name type="common">Panama disease fungus</name>
    <dbReference type="NCBI Taxonomy" id="2502994"/>
    <lineage>
        <taxon>Eukaryota</taxon>
        <taxon>Fungi</taxon>
        <taxon>Dikarya</taxon>
        <taxon>Ascomycota</taxon>
        <taxon>Pezizomycotina</taxon>
        <taxon>Sordariomycetes</taxon>
        <taxon>Hypocreomycetidae</taxon>
        <taxon>Hypocreales</taxon>
        <taxon>Nectriaceae</taxon>
        <taxon>Fusarium</taxon>
        <taxon>Fusarium oxysporum species complex</taxon>
    </lineage>
</organism>